<dbReference type="Gene3D" id="3.40.50.1970">
    <property type="match status" value="1"/>
</dbReference>
<keyword evidence="3" id="KW-0560">Oxidoreductase</keyword>
<keyword evidence="4" id="KW-0520">NAD</keyword>
<evidence type="ECO:0000259" key="5">
    <source>
        <dbReference type="Pfam" id="PF00465"/>
    </source>
</evidence>
<dbReference type="Gene3D" id="1.20.1090.10">
    <property type="entry name" value="Dehydroquinate synthase-like - alpha domain"/>
    <property type="match status" value="1"/>
</dbReference>
<dbReference type="PANTHER" id="PTHR11496:SF102">
    <property type="entry name" value="ALCOHOL DEHYDROGENASE 4"/>
    <property type="match status" value="1"/>
</dbReference>
<evidence type="ECO:0000259" key="6">
    <source>
        <dbReference type="Pfam" id="PF25137"/>
    </source>
</evidence>
<dbReference type="SUPFAM" id="SSF56796">
    <property type="entry name" value="Dehydroquinate synthase-like"/>
    <property type="match status" value="1"/>
</dbReference>
<evidence type="ECO:0000256" key="2">
    <source>
        <dbReference type="ARBA" id="ARBA00007358"/>
    </source>
</evidence>
<evidence type="ECO:0000256" key="1">
    <source>
        <dbReference type="ARBA" id="ARBA00001962"/>
    </source>
</evidence>
<dbReference type="PANTHER" id="PTHR11496">
    <property type="entry name" value="ALCOHOL DEHYDROGENASE"/>
    <property type="match status" value="1"/>
</dbReference>
<dbReference type="AlphaFoldDB" id="A0A7C4EUE6"/>
<dbReference type="InterPro" id="IPR056798">
    <property type="entry name" value="ADH_Fe_C"/>
</dbReference>
<evidence type="ECO:0000256" key="3">
    <source>
        <dbReference type="ARBA" id="ARBA00023002"/>
    </source>
</evidence>
<gene>
    <name evidence="7" type="ORF">ENV54_08950</name>
</gene>
<comment type="cofactor">
    <cofactor evidence="1">
        <name>Fe cation</name>
        <dbReference type="ChEBI" id="CHEBI:24875"/>
    </cofactor>
</comment>
<proteinExistence type="inferred from homology"/>
<evidence type="ECO:0000256" key="4">
    <source>
        <dbReference type="ARBA" id="ARBA00023027"/>
    </source>
</evidence>
<dbReference type="GO" id="GO:0004022">
    <property type="term" value="F:alcohol dehydrogenase (NAD+) activity"/>
    <property type="evidence" value="ECO:0007669"/>
    <property type="project" value="TreeGrafter"/>
</dbReference>
<dbReference type="FunFam" id="1.20.1090.10:FF:000001">
    <property type="entry name" value="Aldehyde-alcohol dehydrogenase"/>
    <property type="match status" value="1"/>
</dbReference>
<sequence length="387" mass="40282">MTAILTDFHIKTKISFGRGALASLGDKIRDYGARRCLLVADPALVQNGAVDRIRGIVDACGAAMECFVGVEPEPYLDNADQAAELGRQSGAELVVGLGGGSAMDTAKAAAVLITNPGPAERYVGLNLVPGPGLPTIMIPTTAGTGSEVTFTAVFTNRQTKAKGGINSLHLYPSQALIDPELTLGLPPDVTAYTGMDALTHAIESFTSKSAHVFTEALSLTAIRLISSNLRRAVFHGDDIQARENMLMGSVLGGLGLALSGVGAAHALAYPLGGYYRVPHGLANAMLIGRVMAFNAPAAEQAMAMIAKSMGEPVEGLPLRGAAEAAADAVKTLCDDVGIPPRLSDIGIPEADIPKLVEAALKVTRPVENNPRFLGPREATMIYEQAFA</sequence>
<dbReference type="GO" id="GO:0046872">
    <property type="term" value="F:metal ion binding"/>
    <property type="evidence" value="ECO:0007669"/>
    <property type="project" value="InterPro"/>
</dbReference>
<comment type="similarity">
    <text evidence="2">Belongs to the iron-containing alcohol dehydrogenase family.</text>
</comment>
<name>A0A7C4EUE6_9BACT</name>
<dbReference type="InterPro" id="IPR001670">
    <property type="entry name" value="ADH_Fe/GldA"/>
</dbReference>
<dbReference type="InterPro" id="IPR039697">
    <property type="entry name" value="Alcohol_dehydrogenase_Fe"/>
</dbReference>
<reference evidence="7" key="1">
    <citation type="journal article" date="2020" name="mSystems">
        <title>Genome- and Community-Level Interaction Insights into Carbon Utilization and Element Cycling Functions of Hydrothermarchaeota in Hydrothermal Sediment.</title>
        <authorList>
            <person name="Zhou Z."/>
            <person name="Liu Y."/>
            <person name="Xu W."/>
            <person name="Pan J."/>
            <person name="Luo Z.H."/>
            <person name="Li M."/>
        </authorList>
    </citation>
    <scope>NUCLEOTIDE SEQUENCE [LARGE SCALE GENOMIC DNA]</scope>
    <source>
        <strain evidence="7">SpSt-769</strain>
    </source>
</reference>
<dbReference type="CDD" id="cd08551">
    <property type="entry name" value="Fe-ADH"/>
    <property type="match status" value="1"/>
</dbReference>
<dbReference type="InterPro" id="IPR018211">
    <property type="entry name" value="ADH_Fe_CS"/>
</dbReference>
<feature type="domain" description="Fe-containing alcohol dehydrogenase-like C-terminal" evidence="6">
    <location>
        <begin position="190"/>
        <end position="385"/>
    </location>
</feature>
<dbReference type="PROSITE" id="PS00913">
    <property type="entry name" value="ADH_IRON_1"/>
    <property type="match status" value="1"/>
</dbReference>
<dbReference type="EMBL" id="DTGT01000279">
    <property type="protein sequence ID" value="HGH61410.1"/>
    <property type="molecule type" value="Genomic_DNA"/>
</dbReference>
<dbReference type="PROSITE" id="PS00060">
    <property type="entry name" value="ADH_IRON_2"/>
    <property type="match status" value="1"/>
</dbReference>
<accession>A0A7C4EUE6</accession>
<feature type="domain" description="Alcohol dehydrogenase iron-type/glycerol dehydrogenase GldA" evidence="5">
    <location>
        <begin position="12"/>
        <end position="179"/>
    </location>
</feature>
<dbReference type="Pfam" id="PF00465">
    <property type="entry name" value="Fe-ADH"/>
    <property type="match status" value="1"/>
</dbReference>
<dbReference type="FunFam" id="3.40.50.1970:FF:000003">
    <property type="entry name" value="Alcohol dehydrogenase, iron-containing"/>
    <property type="match status" value="1"/>
</dbReference>
<organism evidence="7">
    <name type="scientific">Desulfomonile tiedjei</name>
    <dbReference type="NCBI Taxonomy" id="2358"/>
    <lineage>
        <taxon>Bacteria</taxon>
        <taxon>Pseudomonadati</taxon>
        <taxon>Thermodesulfobacteriota</taxon>
        <taxon>Desulfomonilia</taxon>
        <taxon>Desulfomonilales</taxon>
        <taxon>Desulfomonilaceae</taxon>
        <taxon>Desulfomonile</taxon>
    </lineage>
</organism>
<evidence type="ECO:0000313" key="7">
    <source>
        <dbReference type="EMBL" id="HGH61410.1"/>
    </source>
</evidence>
<comment type="caution">
    <text evidence="7">The sequence shown here is derived from an EMBL/GenBank/DDBJ whole genome shotgun (WGS) entry which is preliminary data.</text>
</comment>
<dbReference type="Pfam" id="PF25137">
    <property type="entry name" value="ADH_Fe_C"/>
    <property type="match status" value="1"/>
</dbReference>
<protein>
    <submittedName>
        <fullName evidence="7">Iron-containing alcohol dehydrogenase</fullName>
    </submittedName>
</protein>